<dbReference type="PANTHER" id="PTHR40376:SF1">
    <property type="entry name" value="ODONTOGENESIS ASSOCIATED PHOSPHOPROTEIN"/>
    <property type="match status" value="1"/>
</dbReference>
<feature type="signal peptide" evidence="1">
    <location>
        <begin position="1"/>
        <end position="23"/>
    </location>
</feature>
<reference evidence="2" key="2">
    <citation type="submission" date="2025-09" db="UniProtKB">
        <authorList>
            <consortium name="Ensembl"/>
        </authorList>
    </citation>
    <scope>IDENTIFICATION</scope>
</reference>
<organism evidence="2 3">
    <name type="scientific">Lynx canadensis</name>
    <name type="common">Canada lynx</name>
    <name type="synonym">Felis canadensis</name>
    <dbReference type="NCBI Taxonomy" id="61383"/>
    <lineage>
        <taxon>Eukaryota</taxon>
        <taxon>Metazoa</taxon>
        <taxon>Chordata</taxon>
        <taxon>Craniata</taxon>
        <taxon>Vertebrata</taxon>
        <taxon>Euteleostomi</taxon>
        <taxon>Mammalia</taxon>
        <taxon>Eutheria</taxon>
        <taxon>Laurasiatheria</taxon>
        <taxon>Carnivora</taxon>
        <taxon>Feliformia</taxon>
        <taxon>Felidae</taxon>
        <taxon>Felinae</taxon>
        <taxon>Lynx</taxon>
    </lineage>
</organism>
<dbReference type="PANTHER" id="PTHR40376">
    <property type="entry name" value="ODONTOGENESIS ASSOCIATED PHOSPHOPROTEIN"/>
    <property type="match status" value="1"/>
</dbReference>
<sequence length="86" mass="9790">MAHQLRFACRLLVCWVVVTVAEGQKAVATPLRGSQDDGGPTDCEIFTLTPPPTIRNPVTRIQLVPRTPKYFPRRKLWRRSSSEESR</sequence>
<gene>
    <name evidence="2" type="primary">ODAPH</name>
</gene>
<name>A0A667FSY5_LYNCA</name>
<dbReference type="Proteomes" id="UP000472241">
    <property type="component" value="Unplaced"/>
</dbReference>
<dbReference type="GO" id="GO:0070175">
    <property type="term" value="P:positive regulation of enamel mineralization"/>
    <property type="evidence" value="ECO:0007669"/>
    <property type="project" value="TreeGrafter"/>
</dbReference>
<keyword evidence="3" id="KW-1185">Reference proteome</keyword>
<evidence type="ECO:0000313" key="2">
    <source>
        <dbReference type="Ensembl" id="ENSLCNP00005003159.1"/>
    </source>
</evidence>
<dbReference type="AlphaFoldDB" id="A0A667FSY5"/>
<accession>A0A667FSY5</accession>
<reference evidence="2" key="1">
    <citation type="submission" date="2025-08" db="UniProtKB">
        <authorList>
            <consortium name="Ensembl"/>
        </authorList>
    </citation>
    <scope>IDENTIFICATION</scope>
</reference>
<evidence type="ECO:0000313" key="3">
    <source>
        <dbReference type="Proteomes" id="UP000472241"/>
    </source>
</evidence>
<dbReference type="InterPro" id="IPR031706">
    <property type="entry name" value="ODAPH"/>
</dbReference>
<dbReference type="Ensembl" id="ENSLCNT00005003607.1">
    <property type="protein sequence ID" value="ENSLCNP00005003159.1"/>
    <property type="gene ID" value="ENSLCNG00005002255.1"/>
</dbReference>
<proteinExistence type="predicted"/>
<keyword evidence="1" id="KW-0732">Signal</keyword>
<dbReference type="Pfam" id="PF15848">
    <property type="entry name" value="ODAPH"/>
    <property type="match status" value="1"/>
</dbReference>
<feature type="chain" id="PRO_5025483119" evidence="1">
    <location>
        <begin position="24"/>
        <end position="86"/>
    </location>
</feature>
<protein>
    <submittedName>
        <fullName evidence="2">Odontosis associated phosphoprotein</fullName>
    </submittedName>
</protein>
<evidence type="ECO:0000256" key="1">
    <source>
        <dbReference type="SAM" id="SignalP"/>
    </source>
</evidence>